<dbReference type="Proteomes" id="UP000000784">
    <property type="component" value="Chromosome"/>
</dbReference>
<dbReference type="Pfam" id="PF00126">
    <property type="entry name" value="HTH_1"/>
    <property type="match status" value="1"/>
</dbReference>
<dbReference type="InterPro" id="IPR036388">
    <property type="entry name" value="WH-like_DNA-bd_sf"/>
</dbReference>
<dbReference type="InterPro" id="IPR051815">
    <property type="entry name" value="Molybdate_resp_trans_reg"/>
</dbReference>
<dbReference type="KEGG" id="dac:Daci_4259"/>
<reference evidence="2 3" key="1">
    <citation type="journal article" date="2004" name="Appl. Environ. Microbiol.">
        <title>Mineralization of individual congeners of linear alkylbenzenesulfonate by defined pairs of heterotrophic bacteria.</title>
        <authorList>
            <person name="Schleheck D."/>
            <person name="Knepper T.P."/>
            <person name="Fischer K."/>
            <person name="Cook A.M."/>
        </authorList>
    </citation>
    <scope>NUCLEOTIDE SEQUENCE [LARGE SCALE GENOMIC DNA]</scope>
    <source>
        <strain evidence="3">DSM 14801 / SPH-1</strain>
    </source>
</reference>
<sequence length="138" mass="14472">MISLNLDVRFSPVPSPFPMSSKVQFRLRVYNDSTIAIGPGKVQLLEAIAEAGSISAAARSLGMSYRRAWVLVDEMNRALQTPAVNTSAGGAHGGGASLTSTGEAIVRHYRSIETTARMAAAADIAALTRLLNPQGTSA</sequence>
<dbReference type="PANTHER" id="PTHR30432">
    <property type="entry name" value="TRANSCRIPTIONAL REGULATOR MODE"/>
    <property type="match status" value="1"/>
</dbReference>
<accession>A9BLV1</accession>
<dbReference type="Gene3D" id="1.10.10.10">
    <property type="entry name" value="Winged helix-like DNA-binding domain superfamily/Winged helix DNA-binding domain"/>
    <property type="match status" value="1"/>
</dbReference>
<evidence type="ECO:0000313" key="3">
    <source>
        <dbReference type="Proteomes" id="UP000000784"/>
    </source>
</evidence>
<gene>
    <name evidence="2" type="ordered locus">Daci_4259</name>
</gene>
<dbReference type="eggNOG" id="COG2005">
    <property type="taxonomic scope" value="Bacteria"/>
</dbReference>
<dbReference type="STRING" id="398578.Daci_4259"/>
<reference evidence="3" key="2">
    <citation type="submission" date="2007-11" db="EMBL/GenBank/DDBJ databases">
        <title>Complete sequence of Delftia acidovorans DSM 14801 / SPH-1.</title>
        <authorList>
            <person name="Copeland A."/>
            <person name="Lucas S."/>
            <person name="Lapidus A."/>
            <person name="Barry K."/>
            <person name="Glavina del Rio T."/>
            <person name="Dalin E."/>
            <person name="Tice H."/>
            <person name="Pitluck S."/>
            <person name="Lowry S."/>
            <person name="Clum A."/>
            <person name="Schmutz J."/>
            <person name="Larimer F."/>
            <person name="Land M."/>
            <person name="Hauser L."/>
            <person name="Kyrpides N."/>
            <person name="Kim E."/>
            <person name="Schleheck D."/>
            <person name="Richardson P."/>
        </authorList>
    </citation>
    <scope>NUCLEOTIDE SEQUENCE [LARGE SCALE GENOMIC DNA]</scope>
    <source>
        <strain evidence="3">DSM 14801 / SPH-1</strain>
    </source>
</reference>
<dbReference type="SUPFAM" id="SSF46785">
    <property type="entry name" value="Winged helix' DNA-binding domain"/>
    <property type="match status" value="1"/>
</dbReference>
<evidence type="ECO:0000259" key="1">
    <source>
        <dbReference type="Pfam" id="PF00126"/>
    </source>
</evidence>
<dbReference type="InterPro" id="IPR000847">
    <property type="entry name" value="LysR_HTH_N"/>
</dbReference>
<dbReference type="InterPro" id="IPR036390">
    <property type="entry name" value="WH_DNA-bd_sf"/>
</dbReference>
<dbReference type="EMBL" id="CP000884">
    <property type="protein sequence ID" value="ABX36890.1"/>
    <property type="molecule type" value="Genomic_DNA"/>
</dbReference>
<dbReference type="AlphaFoldDB" id="A9BLV1"/>
<dbReference type="GO" id="GO:0003700">
    <property type="term" value="F:DNA-binding transcription factor activity"/>
    <property type="evidence" value="ECO:0007669"/>
    <property type="project" value="InterPro"/>
</dbReference>
<keyword evidence="3" id="KW-1185">Reference proteome</keyword>
<proteinExistence type="predicted"/>
<protein>
    <submittedName>
        <fullName evidence="2">Putative transcriptional regulator, ModE family</fullName>
    </submittedName>
</protein>
<dbReference type="HOGENOM" id="CLU_125440_1_1_4"/>
<feature type="domain" description="HTH lysR-type" evidence="1">
    <location>
        <begin position="42"/>
        <end position="103"/>
    </location>
</feature>
<organism evidence="2 3">
    <name type="scientific">Delftia acidovorans (strain DSM 14801 / SPH-1)</name>
    <dbReference type="NCBI Taxonomy" id="398578"/>
    <lineage>
        <taxon>Bacteria</taxon>
        <taxon>Pseudomonadati</taxon>
        <taxon>Pseudomonadota</taxon>
        <taxon>Betaproteobacteria</taxon>
        <taxon>Burkholderiales</taxon>
        <taxon>Comamonadaceae</taxon>
        <taxon>Delftia</taxon>
    </lineage>
</organism>
<name>A9BLV1_DELAS</name>
<dbReference type="PANTHER" id="PTHR30432:SF1">
    <property type="entry name" value="DNA-BINDING TRANSCRIPTIONAL DUAL REGULATOR MODE"/>
    <property type="match status" value="1"/>
</dbReference>
<evidence type="ECO:0000313" key="2">
    <source>
        <dbReference type="EMBL" id="ABX36890.1"/>
    </source>
</evidence>